<reference evidence="1 2" key="1">
    <citation type="submission" date="2021-01" db="EMBL/GenBank/DDBJ databases">
        <title>Carboxyliciviraga sp.nov., isolated from coastal sediments.</title>
        <authorList>
            <person name="Lu D."/>
            <person name="Zhang T."/>
        </authorList>
    </citation>
    <scope>NUCLEOTIDE SEQUENCE [LARGE SCALE GENOMIC DNA]</scope>
    <source>
        <strain evidence="1 2">N1Y132</strain>
    </source>
</reference>
<evidence type="ECO:0000313" key="1">
    <source>
        <dbReference type="EMBL" id="MBK3516434.1"/>
    </source>
</evidence>
<organism evidence="1 2">
    <name type="scientific">Carboxylicivirga marina</name>
    <dbReference type="NCBI Taxonomy" id="2800988"/>
    <lineage>
        <taxon>Bacteria</taxon>
        <taxon>Pseudomonadati</taxon>
        <taxon>Bacteroidota</taxon>
        <taxon>Bacteroidia</taxon>
        <taxon>Marinilabiliales</taxon>
        <taxon>Marinilabiliaceae</taxon>
        <taxon>Carboxylicivirga</taxon>
    </lineage>
</organism>
<dbReference type="RefSeq" id="WP_200463665.1">
    <property type="nucleotide sequence ID" value="NZ_JAENRR010000006.1"/>
</dbReference>
<protein>
    <recommendedName>
        <fullName evidence="3">STAS/SEC14 domain-containing protein</fullName>
    </recommendedName>
</protein>
<accession>A0ABS1HFM7</accession>
<sequence>MFELEYIEKDKIAYLKTKSSYSKADVEGFLLKATEFAKKFNCYRILLDHRDCKFEAKIIDIHLIAKYLDKYGFNKKYKGAVVYNQDSEKYGFANTVAYNWSFGIMRFFDDYEMAKEWLLENQMETED</sequence>
<comment type="caution">
    <text evidence="1">The sequence shown here is derived from an EMBL/GenBank/DDBJ whole genome shotgun (WGS) entry which is preliminary data.</text>
</comment>
<evidence type="ECO:0008006" key="3">
    <source>
        <dbReference type="Google" id="ProtNLM"/>
    </source>
</evidence>
<evidence type="ECO:0000313" key="2">
    <source>
        <dbReference type="Proteomes" id="UP000605676"/>
    </source>
</evidence>
<dbReference type="EMBL" id="JAENRR010000006">
    <property type="protein sequence ID" value="MBK3516434.1"/>
    <property type="molecule type" value="Genomic_DNA"/>
</dbReference>
<keyword evidence="2" id="KW-1185">Reference proteome</keyword>
<name>A0ABS1HFM7_9BACT</name>
<dbReference type="Proteomes" id="UP000605676">
    <property type="component" value="Unassembled WGS sequence"/>
</dbReference>
<proteinExistence type="predicted"/>
<gene>
    <name evidence="1" type="ORF">JIV24_03710</name>
</gene>